<protein>
    <submittedName>
        <fullName evidence="2">Uncharacterized protein</fullName>
    </submittedName>
</protein>
<sequence length="251" mass="27021">MMQLPQGMAVIFKLEKRESTTSSSPTLTFPSSSTKARTDQATPPPTPHLSRTHSTGIGAFRAGSCPQERSCLGNVLLVELLAIEATTAGSRLLPLPSFSPLRLLSSPPLPCGAVRTLPESSTDLRDMDDTIPHFHDTLRPMHTNEHGREHPRKARPDQTDLLGLVAGLMARSSTPENADNGMAMGEDPFTAPQPPRRTEIAWRYFTALESCSDITRVARSIVCPSCPSSSPCGLGSPPLASPAHHAQRLSQ</sequence>
<feature type="region of interest" description="Disordered" evidence="1">
    <location>
        <begin position="15"/>
        <end position="53"/>
    </location>
</feature>
<dbReference type="Proteomes" id="UP000652219">
    <property type="component" value="Unassembled WGS sequence"/>
</dbReference>
<reference evidence="2 3" key="1">
    <citation type="journal article" date="2020" name="Phytopathology">
        <title>Genome Sequence Resources of Colletotrichum truncatum, C. plurivorum, C. musicola, and C. sojae: Four Species Pathogenic to Soybean (Glycine max).</title>
        <authorList>
            <person name="Rogerio F."/>
            <person name="Boufleur T.R."/>
            <person name="Ciampi-Guillardi M."/>
            <person name="Sukno S.A."/>
            <person name="Thon M.R."/>
            <person name="Massola Junior N.S."/>
            <person name="Baroncelli R."/>
        </authorList>
    </citation>
    <scope>NUCLEOTIDE SEQUENCE [LARGE SCALE GENOMIC DNA]</scope>
    <source>
        <strain evidence="2 3">LFN0009</strain>
    </source>
</reference>
<keyword evidence="3" id="KW-1185">Reference proteome</keyword>
<comment type="caution">
    <text evidence="2">The sequence shown here is derived from an EMBL/GenBank/DDBJ whole genome shotgun (WGS) entry which is preliminary data.</text>
</comment>
<gene>
    <name evidence="2" type="ORF">CSOJ01_03167</name>
</gene>
<evidence type="ECO:0000313" key="3">
    <source>
        <dbReference type="Proteomes" id="UP000652219"/>
    </source>
</evidence>
<dbReference type="EMBL" id="WIGN01000030">
    <property type="protein sequence ID" value="KAF6816104.1"/>
    <property type="molecule type" value="Genomic_DNA"/>
</dbReference>
<organism evidence="2 3">
    <name type="scientific">Colletotrichum sojae</name>
    <dbReference type="NCBI Taxonomy" id="2175907"/>
    <lineage>
        <taxon>Eukaryota</taxon>
        <taxon>Fungi</taxon>
        <taxon>Dikarya</taxon>
        <taxon>Ascomycota</taxon>
        <taxon>Pezizomycotina</taxon>
        <taxon>Sordariomycetes</taxon>
        <taxon>Hypocreomycetidae</taxon>
        <taxon>Glomerellales</taxon>
        <taxon>Glomerellaceae</taxon>
        <taxon>Colletotrichum</taxon>
        <taxon>Colletotrichum orchidearum species complex</taxon>
    </lineage>
</organism>
<name>A0A8H6JMU5_9PEZI</name>
<feature type="compositionally biased region" description="Low complexity" evidence="1">
    <location>
        <begin position="232"/>
        <end position="242"/>
    </location>
</feature>
<evidence type="ECO:0000256" key="1">
    <source>
        <dbReference type="SAM" id="MobiDB-lite"/>
    </source>
</evidence>
<evidence type="ECO:0000313" key="2">
    <source>
        <dbReference type="EMBL" id="KAF6816104.1"/>
    </source>
</evidence>
<feature type="region of interest" description="Disordered" evidence="1">
    <location>
        <begin position="232"/>
        <end position="251"/>
    </location>
</feature>
<proteinExistence type="predicted"/>
<accession>A0A8H6JMU5</accession>
<dbReference type="AlphaFoldDB" id="A0A8H6JMU5"/>
<feature type="region of interest" description="Disordered" evidence="1">
    <location>
        <begin position="174"/>
        <end position="194"/>
    </location>
</feature>
<feature type="compositionally biased region" description="Low complexity" evidence="1">
    <location>
        <begin position="20"/>
        <end position="34"/>
    </location>
</feature>